<dbReference type="GO" id="GO:0005524">
    <property type="term" value="F:ATP binding"/>
    <property type="evidence" value="ECO:0007669"/>
    <property type="project" value="UniProtKB-KW"/>
</dbReference>
<proteinExistence type="inferred from homology"/>
<dbReference type="EC" id="6.3.5.4" evidence="3"/>
<evidence type="ECO:0000256" key="1">
    <source>
        <dbReference type="ARBA" id="ARBA00005187"/>
    </source>
</evidence>
<evidence type="ECO:0000256" key="2">
    <source>
        <dbReference type="ARBA" id="ARBA00005752"/>
    </source>
</evidence>
<comment type="catalytic activity">
    <reaction evidence="6">
        <text>L-aspartate + L-glutamine + ATP + H2O = L-asparagine + L-glutamate + AMP + diphosphate + H(+)</text>
        <dbReference type="Rhea" id="RHEA:12228"/>
        <dbReference type="ChEBI" id="CHEBI:15377"/>
        <dbReference type="ChEBI" id="CHEBI:15378"/>
        <dbReference type="ChEBI" id="CHEBI:29985"/>
        <dbReference type="ChEBI" id="CHEBI:29991"/>
        <dbReference type="ChEBI" id="CHEBI:30616"/>
        <dbReference type="ChEBI" id="CHEBI:33019"/>
        <dbReference type="ChEBI" id="CHEBI:58048"/>
        <dbReference type="ChEBI" id="CHEBI:58359"/>
        <dbReference type="ChEBI" id="CHEBI:456215"/>
        <dbReference type="EC" id="6.3.5.4"/>
    </reaction>
</comment>
<feature type="compositionally biased region" description="Basic and acidic residues" evidence="8">
    <location>
        <begin position="605"/>
        <end position="614"/>
    </location>
</feature>
<comment type="caution">
    <text evidence="11">The sequence shown here is derived from an EMBL/GenBank/DDBJ whole genome shotgun (WGS) entry which is preliminary data.</text>
</comment>
<feature type="region of interest" description="Disordered" evidence="8">
    <location>
        <begin position="593"/>
        <end position="614"/>
    </location>
</feature>
<comment type="similarity">
    <text evidence="2">Belongs to the asparagine synthetase family.</text>
</comment>
<sequence>MSGLCGWFSREPAALPISQMAAPLWRFDNAPLRTATHSAGSVALAAGPDCARMYHEDGLLIAMWGERVDGLAQLWRSHGAQACAALTGAFAFAILDERRGEAFLAIDRSGTRPLCYQLVGRTLVFASSADSLIQHPGVCRDISAQAIYNYLYFHNVPSPDSIYKGQRRLQPGEYVHFRSGRLERGRYWKIQFHERETLGFAQLKDEFLDTVRASVRASLGGQGAGAFLSGGTDSSTIAAMLGQAGGNRARTYSIGFDVPGYDELDYARLVARHFDLDHHERYVGAGDVAEAVPRIAAVFDQPFGNASAVPAYYCAQMARDDGVLRLLGGDGGDELFGGNERYARQALFALYEKIPSALRQLLIEPLLFRLGGRLDIGLVNKARSYVEQALVPLPARLETYNLLQCYGGKNVLDPELFAQIDPSAPLDALTRWYWQTAGCSQLNQMLALDMQYTLADNDLPKVNRACELAGVEAAFPLLGDAVVAFSARLRPCDKLKGTKLRHFFKQALRETLPRAVINKKKHGFGLPFGHWLQTDDRLRALAYDSLSDLKGRHIVRADFVDELLSHKVAEHPAYHGTMVWVLMMLEQWHAQRRHGGPAASTQTRTGHEPRTCRQ</sequence>
<reference evidence="11 12" key="1">
    <citation type="submission" date="2018-04" db="EMBL/GenBank/DDBJ databases">
        <title>Massilia violaceinigra sp. nov., a novel purple-pigmented bacterium isolated from Tianshan glacier, Xinjiang, China.</title>
        <authorList>
            <person name="Wang H."/>
        </authorList>
    </citation>
    <scope>NUCLEOTIDE SEQUENCE [LARGE SCALE GENOMIC DNA]</scope>
    <source>
        <strain evidence="11 12">B448-2</strain>
    </source>
</reference>
<keyword evidence="12" id="KW-1185">Reference proteome</keyword>
<evidence type="ECO:0000313" key="12">
    <source>
        <dbReference type="Proteomes" id="UP000241421"/>
    </source>
</evidence>
<accession>A0A2U2HJT4</accession>
<evidence type="ECO:0000313" key="11">
    <source>
        <dbReference type="EMBL" id="PWF47656.1"/>
    </source>
</evidence>
<dbReference type="AlphaFoldDB" id="A0A2U2HJT4"/>
<keyword evidence="4" id="KW-0547">Nucleotide-binding</keyword>
<dbReference type="Gene3D" id="3.40.50.620">
    <property type="entry name" value="HUPs"/>
    <property type="match status" value="1"/>
</dbReference>
<dbReference type="SUPFAM" id="SSF56235">
    <property type="entry name" value="N-terminal nucleophile aminohydrolases (Ntn hydrolases)"/>
    <property type="match status" value="1"/>
</dbReference>
<dbReference type="InterPro" id="IPR017932">
    <property type="entry name" value="GATase_2_dom"/>
</dbReference>
<dbReference type="Proteomes" id="UP000241421">
    <property type="component" value="Unassembled WGS sequence"/>
</dbReference>
<dbReference type="EMBL" id="PXWF02000235">
    <property type="protein sequence ID" value="PWF47656.1"/>
    <property type="molecule type" value="Genomic_DNA"/>
</dbReference>
<dbReference type="InterPro" id="IPR029055">
    <property type="entry name" value="Ntn_hydrolases_N"/>
</dbReference>
<feature type="domain" description="Glutamine amidotransferase type-2" evidence="10">
    <location>
        <begin position="72"/>
        <end position="133"/>
    </location>
</feature>
<gene>
    <name evidence="11" type="ORF">C7C56_014420</name>
</gene>
<dbReference type="RefSeq" id="WP_106758075.1">
    <property type="nucleotide sequence ID" value="NZ_PXWF02000235.1"/>
</dbReference>
<evidence type="ECO:0000256" key="5">
    <source>
        <dbReference type="ARBA" id="ARBA00022840"/>
    </source>
</evidence>
<evidence type="ECO:0000259" key="9">
    <source>
        <dbReference type="Pfam" id="PF00733"/>
    </source>
</evidence>
<keyword evidence="5" id="KW-0067">ATP-binding</keyword>
<dbReference type="InterPro" id="IPR001962">
    <property type="entry name" value="Asn_synthase"/>
</dbReference>
<evidence type="ECO:0000256" key="3">
    <source>
        <dbReference type="ARBA" id="ARBA00012737"/>
    </source>
</evidence>
<comment type="pathway">
    <text evidence="1">Amino-acid biosynthesis; L-asparagine biosynthesis; L-asparagine from L-aspartate (L-Gln route): step 1/1.</text>
</comment>
<evidence type="ECO:0000256" key="6">
    <source>
        <dbReference type="ARBA" id="ARBA00048741"/>
    </source>
</evidence>
<dbReference type="SUPFAM" id="SSF52402">
    <property type="entry name" value="Adenine nucleotide alpha hydrolases-like"/>
    <property type="match status" value="1"/>
</dbReference>
<dbReference type="PIRSF" id="PIRSF001589">
    <property type="entry name" value="Asn_synthetase_glu-h"/>
    <property type="match status" value="1"/>
</dbReference>
<name>A0A2U2HJT4_9BURK</name>
<dbReference type="PANTHER" id="PTHR43284:SF1">
    <property type="entry name" value="ASPARAGINE SYNTHETASE"/>
    <property type="match status" value="1"/>
</dbReference>
<dbReference type="CDD" id="cd01991">
    <property type="entry name" value="Asn_synthase_B_C"/>
    <property type="match status" value="1"/>
</dbReference>
<evidence type="ECO:0000256" key="4">
    <source>
        <dbReference type="ARBA" id="ARBA00022741"/>
    </source>
</evidence>
<feature type="domain" description="Asparagine synthetase" evidence="9">
    <location>
        <begin position="208"/>
        <end position="589"/>
    </location>
</feature>
<dbReference type="OrthoDB" id="9763290at2"/>
<dbReference type="Gene3D" id="3.60.20.10">
    <property type="entry name" value="Glutamine Phosphoribosylpyrophosphate, subunit 1, domain 1"/>
    <property type="match status" value="1"/>
</dbReference>
<dbReference type="GO" id="GO:0004066">
    <property type="term" value="F:asparagine synthase (glutamine-hydrolyzing) activity"/>
    <property type="evidence" value="ECO:0007669"/>
    <property type="project" value="UniProtKB-EC"/>
</dbReference>
<organism evidence="11 12">
    <name type="scientific">Massilia glaciei</name>
    <dbReference type="NCBI Taxonomy" id="1524097"/>
    <lineage>
        <taxon>Bacteria</taxon>
        <taxon>Pseudomonadati</taxon>
        <taxon>Pseudomonadota</taxon>
        <taxon>Betaproteobacteria</taxon>
        <taxon>Burkholderiales</taxon>
        <taxon>Oxalobacteraceae</taxon>
        <taxon>Telluria group</taxon>
        <taxon>Massilia</taxon>
    </lineage>
</organism>
<dbReference type="Pfam" id="PF00733">
    <property type="entry name" value="Asn_synthase"/>
    <property type="match status" value="1"/>
</dbReference>
<dbReference type="InterPro" id="IPR006426">
    <property type="entry name" value="Asn_synth_AEB"/>
</dbReference>
<feature type="site" description="Important for beta-aspartyl-AMP intermediate formation" evidence="7">
    <location>
        <position position="330"/>
    </location>
</feature>
<dbReference type="PANTHER" id="PTHR43284">
    <property type="entry name" value="ASPARAGINE SYNTHETASE (GLUTAMINE-HYDROLYZING)"/>
    <property type="match status" value="1"/>
</dbReference>
<evidence type="ECO:0000256" key="7">
    <source>
        <dbReference type="PIRSR" id="PIRSR001589-3"/>
    </source>
</evidence>
<evidence type="ECO:0000259" key="10">
    <source>
        <dbReference type="Pfam" id="PF13537"/>
    </source>
</evidence>
<dbReference type="GO" id="GO:0006529">
    <property type="term" value="P:asparagine biosynthetic process"/>
    <property type="evidence" value="ECO:0007669"/>
    <property type="project" value="InterPro"/>
</dbReference>
<evidence type="ECO:0000256" key="8">
    <source>
        <dbReference type="SAM" id="MobiDB-lite"/>
    </source>
</evidence>
<protein>
    <recommendedName>
        <fullName evidence="3">asparagine synthase (glutamine-hydrolyzing)</fullName>
        <ecNumber evidence="3">6.3.5.4</ecNumber>
    </recommendedName>
</protein>
<dbReference type="InterPro" id="IPR014729">
    <property type="entry name" value="Rossmann-like_a/b/a_fold"/>
</dbReference>
<dbReference type="GO" id="GO:0005829">
    <property type="term" value="C:cytosol"/>
    <property type="evidence" value="ECO:0007669"/>
    <property type="project" value="TreeGrafter"/>
</dbReference>
<dbReference type="InterPro" id="IPR051786">
    <property type="entry name" value="ASN_synthetase/amidase"/>
</dbReference>
<dbReference type="Pfam" id="PF13537">
    <property type="entry name" value="GATase_7"/>
    <property type="match status" value="1"/>
</dbReference>